<protein>
    <recommendedName>
        <fullName evidence="2">Delta-60 repeat domain-containing protein</fullName>
    </recommendedName>
</protein>
<gene>
    <name evidence="1" type="ORF">METZ01_LOCUS472831</name>
</gene>
<accession>A0A383BIL0</accession>
<reference evidence="1" key="1">
    <citation type="submission" date="2018-05" db="EMBL/GenBank/DDBJ databases">
        <authorList>
            <person name="Lanie J.A."/>
            <person name="Ng W.-L."/>
            <person name="Kazmierczak K.M."/>
            <person name="Andrzejewski T.M."/>
            <person name="Davidsen T.M."/>
            <person name="Wayne K.J."/>
            <person name="Tettelin H."/>
            <person name="Glass J.I."/>
            <person name="Rusch D."/>
            <person name="Podicherti R."/>
            <person name="Tsui H.-C.T."/>
            <person name="Winkler M.E."/>
        </authorList>
    </citation>
    <scope>NUCLEOTIDE SEQUENCE</scope>
</reference>
<dbReference type="Gene3D" id="2.80.10.50">
    <property type="match status" value="1"/>
</dbReference>
<proteinExistence type="predicted"/>
<name>A0A383BIL0_9ZZZZ</name>
<dbReference type="Pfam" id="PF17164">
    <property type="entry name" value="DUF5122"/>
    <property type="match status" value="4"/>
</dbReference>
<dbReference type="SUPFAM" id="SSF101898">
    <property type="entry name" value="NHL repeat"/>
    <property type="match status" value="1"/>
</dbReference>
<feature type="non-terminal residue" evidence="1">
    <location>
        <position position="1"/>
    </location>
</feature>
<evidence type="ECO:0000313" key="1">
    <source>
        <dbReference type="EMBL" id="SVE19977.1"/>
    </source>
</evidence>
<dbReference type="InterPro" id="IPR013431">
    <property type="entry name" value="Delta_60_rpt"/>
</dbReference>
<dbReference type="EMBL" id="UINC01200890">
    <property type="protein sequence ID" value="SVE19977.1"/>
    <property type="molecule type" value="Genomic_DNA"/>
</dbReference>
<dbReference type="AlphaFoldDB" id="A0A383BIL0"/>
<organism evidence="1">
    <name type="scientific">marine metagenome</name>
    <dbReference type="NCBI Taxonomy" id="408172"/>
    <lineage>
        <taxon>unclassified sequences</taxon>
        <taxon>metagenomes</taxon>
        <taxon>ecological metagenomes</taxon>
    </lineage>
</organism>
<sequence>FNGVQVPGVARLSSDGVLDHSFLGELPSIDGQVSNVTLQDDGRILLAGDFRVSAGEGDSSLNYTNIARLNRDGGLDSSFQPNMAKTDPATHLDGPVHAVAIQPDGRIILGGSFASFSGLERAGIIRIDYNGELDHSINFGSGANDAVLALAVQDDFRIVLGGNFSQFNGREAPHLARVYGGLDYSPGRVRFEQAAYLVNENGNSDEIILRREGGISNTGTVTIDSFSVDAVAGSDYAELSGVQVT</sequence>
<dbReference type="Gene3D" id="2.60.40.2030">
    <property type="match status" value="1"/>
</dbReference>
<feature type="non-terminal residue" evidence="1">
    <location>
        <position position="245"/>
    </location>
</feature>
<dbReference type="InterPro" id="IPR038081">
    <property type="entry name" value="CalX-like_sf"/>
</dbReference>
<evidence type="ECO:0008006" key="2">
    <source>
        <dbReference type="Google" id="ProtNLM"/>
    </source>
</evidence>
<dbReference type="SUPFAM" id="SSF141072">
    <property type="entry name" value="CalX-like"/>
    <property type="match status" value="1"/>
</dbReference>